<dbReference type="Proteomes" id="UP001601948">
    <property type="component" value="Unassembled WGS sequence"/>
</dbReference>
<sequence length="277" mass="30501">MTEQEPRSEFVESTTTRILRRAAKYADETYRDSAPGEYALLDGLNADVEAVLGRYHPPSPWRRGDSLVFAHLYADARDVTAATDEDGRAVVDVIAALLAAEVEFRGPLRLSHTQNTLLAQVYERLGAQLRPLGLPAHAVLSFGRAATLHRLNEDMDAVDRCGLLQARARRQTKPRGLPRVGSLLSDLLCGYGYKPFRLLGWIAVQLAVFSVALQLLSQEPLGDTLYLSMTSYLNPMGLGDTGTLADGGRALLATESWVGTVSLSVFFALLVRRWFRL</sequence>
<keyword evidence="1" id="KW-0812">Transmembrane</keyword>
<dbReference type="RefSeq" id="WP_387725666.1">
    <property type="nucleotide sequence ID" value="NZ_JBIAPI010000015.1"/>
</dbReference>
<evidence type="ECO:0000313" key="2">
    <source>
        <dbReference type="EMBL" id="MFF3228672.1"/>
    </source>
</evidence>
<evidence type="ECO:0000313" key="3">
    <source>
        <dbReference type="Proteomes" id="UP001601948"/>
    </source>
</evidence>
<name>A0ABW6R579_9NOCA</name>
<dbReference type="EMBL" id="JBIAPI010000015">
    <property type="protein sequence ID" value="MFF3228672.1"/>
    <property type="molecule type" value="Genomic_DNA"/>
</dbReference>
<organism evidence="2 3">
    <name type="scientific">Nocardia suismassiliense</name>
    <dbReference type="NCBI Taxonomy" id="2077092"/>
    <lineage>
        <taxon>Bacteria</taxon>
        <taxon>Bacillati</taxon>
        <taxon>Actinomycetota</taxon>
        <taxon>Actinomycetes</taxon>
        <taxon>Mycobacteriales</taxon>
        <taxon>Nocardiaceae</taxon>
        <taxon>Nocardia</taxon>
    </lineage>
</organism>
<evidence type="ECO:0008006" key="4">
    <source>
        <dbReference type="Google" id="ProtNLM"/>
    </source>
</evidence>
<keyword evidence="3" id="KW-1185">Reference proteome</keyword>
<comment type="caution">
    <text evidence="2">The sequence shown here is derived from an EMBL/GenBank/DDBJ whole genome shotgun (WGS) entry which is preliminary data.</text>
</comment>
<evidence type="ECO:0000256" key="1">
    <source>
        <dbReference type="SAM" id="Phobius"/>
    </source>
</evidence>
<protein>
    <recommendedName>
        <fullName evidence="4">Potassium channel domain-containing protein</fullName>
    </recommendedName>
</protein>
<keyword evidence="1" id="KW-1133">Transmembrane helix</keyword>
<keyword evidence="1" id="KW-0472">Membrane</keyword>
<feature type="transmembrane region" description="Helical" evidence="1">
    <location>
        <begin position="198"/>
        <end position="217"/>
    </location>
</feature>
<reference evidence="2 3" key="1">
    <citation type="submission" date="2024-10" db="EMBL/GenBank/DDBJ databases">
        <title>The Natural Products Discovery Center: Release of the First 8490 Sequenced Strains for Exploring Actinobacteria Biosynthetic Diversity.</title>
        <authorList>
            <person name="Kalkreuter E."/>
            <person name="Kautsar S.A."/>
            <person name="Yang D."/>
            <person name="Bader C.D."/>
            <person name="Teijaro C.N."/>
            <person name="Fluegel L."/>
            <person name="Davis C.M."/>
            <person name="Simpson J.R."/>
            <person name="Lauterbach L."/>
            <person name="Steele A.D."/>
            <person name="Gui C."/>
            <person name="Meng S."/>
            <person name="Li G."/>
            <person name="Viehrig K."/>
            <person name="Ye F."/>
            <person name="Su P."/>
            <person name="Kiefer A.F."/>
            <person name="Nichols A."/>
            <person name="Cepeda A.J."/>
            <person name="Yan W."/>
            <person name="Fan B."/>
            <person name="Jiang Y."/>
            <person name="Adhikari A."/>
            <person name="Zheng C.-J."/>
            <person name="Schuster L."/>
            <person name="Cowan T.M."/>
            <person name="Smanski M.J."/>
            <person name="Chevrette M.G."/>
            <person name="De Carvalho L.P.S."/>
            <person name="Shen B."/>
        </authorList>
    </citation>
    <scope>NUCLEOTIDE SEQUENCE [LARGE SCALE GENOMIC DNA]</scope>
    <source>
        <strain evidence="2 3">NPDC003040</strain>
    </source>
</reference>
<gene>
    <name evidence="2" type="ORF">ACFYV7_38160</name>
</gene>
<feature type="transmembrane region" description="Helical" evidence="1">
    <location>
        <begin position="257"/>
        <end position="275"/>
    </location>
</feature>
<proteinExistence type="predicted"/>
<accession>A0ABW6R579</accession>